<feature type="region of interest" description="Disordered" evidence="1">
    <location>
        <begin position="700"/>
        <end position="898"/>
    </location>
</feature>
<reference evidence="3 4" key="1">
    <citation type="submission" date="2015-01" db="EMBL/GenBank/DDBJ databases">
        <title>The Genome Sequence of Cryptococcus gattii EJB2.</title>
        <authorList>
            <consortium name="The Broad Institute Genomics Platform"/>
            <person name="Cuomo C."/>
            <person name="Litvintseva A."/>
            <person name="Chen Y."/>
            <person name="Heitman J."/>
            <person name="Sun S."/>
            <person name="Springer D."/>
            <person name="Dromer F."/>
            <person name="Young S."/>
            <person name="Zeng Q."/>
            <person name="Gargeya S."/>
            <person name="Abouelleil A."/>
            <person name="Alvarado L."/>
            <person name="Chapman S.B."/>
            <person name="Gainer-Dewar J."/>
            <person name="Goldberg J."/>
            <person name="Griggs A."/>
            <person name="Gujja S."/>
            <person name="Hansen M."/>
            <person name="Howarth C."/>
            <person name="Imamovic A."/>
            <person name="Larimer J."/>
            <person name="Murphy C."/>
            <person name="Naylor J."/>
            <person name="Pearson M."/>
            <person name="Priest M."/>
            <person name="Roberts A."/>
            <person name="Saif S."/>
            <person name="Shea T."/>
            <person name="Sykes S."/>
            <person name="Wortman J."/>
            <person name="Nusbaum C."/>
            <person name="Birren B."/>
        </authorList>
    </citation>
    <scope>NUCLEOTIDE SEQUENCE [LARGE SCALE GENOMIC DNA]</scope>
    <source>
        <strain evidence="3 4">EJB2</strain>
    </source>
</reference>
<feature type="compositionally biased region" description="Polar residues" evidence="1">
    <location>
        <begin position="739"/>
        <end position="750"/>
    </location>
</feature>
<protein>
    <recommendedName>
        <fullName evidence="2">FHA domain-containing protein</fullName>
    </recommendedName>
</protein>
<feature type="compositionally biased region" description="Basic residues" evidence="1">
    <location>
        <begin position="384"/>
        <end position="393"/>
    </location>
</feature>
<feature type="region of interest" description="Disordered" evidence="1">
    <location>
        <begin position="139"/>
        <end position="167"/>
    </location>
</feature>
<sequence>MQDFDRREDSPMPVVQPYGILATLTHVKRQNGQDLNTFPIDSEKVTIGRDWDSDLRLYYSDVSKLHAEINLDLLSGRASLHVHGKKGVIHVPEGGQSTAYEPPSVIPLAENDCIIIRKKLFRFNYGPMEDAGTAAEFMSPAPQSVQPGSPAPDTPIRRRPTVSFSPIPNTIRKRASHRMSLVPADKIFHPCSPARNRRHSTLGLGDIKMKSSKSQLGQEVMTEEEQEDIDQSVIEVAEGEDGDKIYLEVTEGVEEKDEETHEPVSSVHSNPFLTPQQKTKAPLRNTSAVPRTRKLPAPETTEDTANRSALDKSTPPPPSPQENPQSLPITPVPVPAHVALSTPKGPATLRKALLLRSARKVWHETHATGVDGAIQDGFVETTRRKSTSPRGGRKSSSPQEINPQEAVVDNNVEMDVDTELEPSINETGENQLEWVYEDGQAEVSFDSESSYMDSFDADVSLDIVSQLQLRWRHVLIAVIKPGQGVMQLDIRTEEEEAYLNNHYHEEEEEIEPEAEYEVQIQGLDNEDIQNTVEMAGNVKHFEAEVEDEDEDEQDDMPSFLPGTPLARPTLTNKFLTPQVSRSTAFGQIRRSLGPPVRLPMTPNSLGTFASTRTPGSLGKPSRRLDLNAMKEETEEEEVMQEEEERKPMATPRRSAVAIAETKRLHDALATPRTLPLPPASGFKNPVRESHFTNLLSNPIHPALASRTPEPQSEDDQTPNEKAKVPSTPLDDLKKRLNQMRRQSVQRSSTRPAERRATVGFVLPGTPAQRPPLGHSASYSVAPIRRPGQVPRTPIFPMLKREPMETIASPDSMDVDDKAESPTPASHAHIANSPTPQFHTTFKSDLSTPSGTSSRVLNFPSPSRAPTPLENGRTRTSPVKTFNPPTAMESATSLAKGAQGTPNFAGLKTLFAEKKVAATPNMVGVKRLFEDLKVSETPNMEGLKEMYEEEEEQKEEEGVEELVGALEKDKESDGAASEHVMAQDEIGVKGESKAVSTKLPRFASTRTRRVAASEEQVPAPAKTTRTASARTAVRSTSSVAASTSETASRPSRRKAASSAVAEPPSVPEPILRSFRPRRAPSSETSTGAGMSRSTRAKSTAEPEEKPIVKEEPPVPSVPAVASTRSRSTSARSTRKESVEVEETPEEATSKPTRGKKVLSQIEEQPVAEKKSAPTRPKRAIPTASAASTTSTTTTTTRRVVSAPSRTKTSTVASSASTDEKVSVPTRRKGKAAEKENDETLVQEKEEKPAVKRRATAAGGSSLPVASGRTTRSRK</sequence>
<feature type="compositionally biased region" description="Acidic residues" evidence="1">
    <location>
        <begin position="632"/>
        <end position="642"/>
    </location>
</feature>
<feature type="compositionally biased region" description="Low complexity" evidence="1">
    <location>
        <begin position="1116"/>
        <end position="1130"/>
    </location>
</feature>
<feature type="region of interest" description="Disordered" evidence="1">
    <location>
        <begin position="966"/>
        <end position="1273"/>
    </location>
</feature>
<feature type="region of interest" description="Disordered" evidence="1">
    <location>
        <begin position="592"/>
        <end position="653"/>
    </location>
</feature>
<evidence type="ECO:0000313" key="4">
    <source>
        <dbReference type="Proteomes" id="UP000054272"/>
    </source>
</evidence>
<feature type="compositionally biased region" description="Low complexity" evidence="1">
    <location>
        <begin position="1178"/>
        <end position="1215"/>
    </location>
</feature>
<dbReference type="Gene3D" id="2.60.200.20">
    <property type="match status" value="1"/>
</dbReference>
<dbReference type="InterPro" id="IPR000253">
    <property type="entry name" value="FHA_dom"/>
</dbReference>
<feature type="compositionally biased region" description="Polar residues" evidence="1">
    <location>
        <begin position="1080"/>
        <end position="1096"/>
    </location>
</feature>
<dbReference type="Proteomes" id="UP000054272">
    <property type="component" value="Unassembled WGS sequence"/>
</dbReference>
<feature type="compositionally biased region" description="Low complexity" evidence="1">
    <location>
        <begin position="1020"/>
        <end position="1048"/>
    </location>
</feature>
<feature type="compositionally biased region" description="Basic and acidic residues" evidence="1">
    <location>
        <begin position="622"/>
        <end position="631"/>
    </location>
</feature>
<feature type="compositionally biased region" description="Polar residues" evidence="1">
    <location>
        <begin position="266"/>
        <end position="289"/>
    </location>
</feature>
<evidence type="ECO:0000256" key="1">
    <source>
        <dbReference type="SAM" id="MobiDB-lite"/>
    </source>
</evidence>
<dbReference type="InterPro" id="IPR008984">
    <property type="entry name" value="SMAD_FHA_dom_sf"/>
</dbReference>
<feature type="region of interest" description="Disordered" evidence="1">
    <location>
        <begin position="222"/>
        <end position="343"/>
    </location>
</feature>
<feature type="region of interest" description="Disordered" evidence="1">
    <location>
        <begin position="373"/>
        <end position="407"/>
    </location>
</feature>
<dbReference type="EMBL" id="KN848686">
    <property type="protein sequence ID" value="KIR79310.1"/>
    <property type="molecule type" value="Genomic_DNA"/>
</dbReference>
<evidence type="ECO:0000313" key="3">
    <source>
        <dbReference type="EMBL" id="KIR79310.1"/>
    </source>
</evidence>
<accession>A0ABR5BUI9</accession>
<feature type="domain" description="FHA" evidence="2">
    <location>
        <begin position="45"/>
        <end position="88"/>
    </location>
</feature>
<feature type="compositionally biased region" description="Polar residues" evidence="1">
    <location>
        <begin position="601"/>
        <end position="614"/>
    </location>
</feature>
<feature type="compositionally biased region" description="Basic and acidic residues" evidence="1">
    <location>
        <begin position="1097"/>
        <end position="1111"/>
    </location>
</feature>
<evidence type="ECO:0000259" key="2">
    <source>
        <dbReference type="PROSITE" id="PS50006"/>
    </source>
</evidence>
<name>A0ABR5BUI9_9TREE</name>
<proteinExistence type="predicted"/>
<feature type="compositionally biased region" description="Polar residues" evidence="1">
    <location>
        <begin position="831"/>
        <end position="855"/>
    </location>
</feature>
<dbReference type="PROSITE" id="PS50006">
    <property type="entry name" value="FHA_DOMAIN"/>
    <property type="match status" value="1"/>
</dbReference>
<gene>
    <name evidence="3" type="ORF">I306_03729</name>
</gene>
<dbReference type="SUPFAM" id="SSF49879">
    <property type="entry name" value="SMAD/FHA domain"/>
    <property type="match status" value="1"/>
</dbReference>
<organism evidence="3 4">
    <name type="scientific">Cryptococcus gattii EJB2</name>
    <dbReference type="NCBI Taxonomy" id="1296103"/>
    <lineage>
        <taxon>Eukaryota</taxon>
        <taxon>Fungi</taxon>
        <taxon>Dikarya</taxon>
        <taxon>Basidiomycota</taxon>
        <taxon>Agaricomycotina</taxon>
        <taxon>Tremellomycetes</taxon>
        <taxon>Tremellales</taxon>
        <taxon>Cryptococcaceae</taxon>
        <taxon>Cryptococcus</taxon>
        <taxon>Cryptococcus gattii species complex</taxon>
    </lineage>
</organism>
<keyword evidence="4" id="KW-1185">Reference proteome</keyword>
<feature type="compositionally biased region" description="Polar residues" evidence="1">
    <location>
        <begin position="873"/>
        <end position="892"/>
    </location>
</feature>